<evidence type="ECO:0000313" key="2">
    <source>
        <dbReference type="EMBL" id="PGH01229.1"/>
    </source>
</evidence>
<sequence length="1085" mass="122272">MDWDTYVFSAKYATSHKLDISSRRSFVGSFTCSTVSNRVMQACLRPGRAKFLGHRFRLFPSSIATPSWKHIGSRSQIVGPPPTVETVATLLVRSWNPGRQWHVPYEERKDSSRWISELEKYLPLELRENAKGFSHMEKESETEQCLVILDILNRARGPDSLGRDLLMHLGVELGRWSMVHAIVNKLLDHAEKRENSPAVLKKGSLPSNIDWASLGSFNTITGNECRNIQGPGVLRHEGEEKVSLDSIDLYSDGAPISGRMGEKSLTIGTMDELWPALGSIVLEAADLPPEESRTAMFYFYRIVARLHHIGFIPHGVYKYSTSQLPERLNCRTPAMHLLSSHIMNVLLDAVWIGDEIDSAATALAAGKEVSAALKYKIRVRPLGLEIWLEFILWCCVEGGYSIEGSWILKQLATKQRRWFVESFASHSVPLDAINLSKIDRYDTWASCAGGTKSADVNESRGPFVGLGERTISSEVVTSTMDGLNNITKIGVGHRGVHLTSVLNFMKILIRLLQENNIHLKPRDVHHLIIRMIEARGVIPDANTNSFEQLLEFASTVKKFPIEESSGNTGQAHLLDRAAVGSGLNHHLLDAYVRQGHIYKARRLFDRLELISSSEKKKSTRPMPTNIDETSAQLAENSTAEPLDENPVQTSSQKPSQAIYSNPGPNTASLTGFSSSSLSRLLNLSTLSGVYDPADLLLFGREENPVLSRDCYLDDTLAPAIIRFAAATENEKLLFTVAEDLPVPWPDPVIKAFFDYNVRHHEWDQVMDTLFHLKEADGGGWTPSEVASLAAEIIRLDERQETAPLTSAREILFNLLSGDFNPRPQYSEGQRRNFRDEMLLQFKRLFKSIPGTLSAVSRQVEYRGKATRLPPPLIPSLAFDHILSAVLETRGIAAGKSLCRMWCVDKRPPNTRQIGHVALRSQVRTPESLRGLGQPVLDFQVDPTMYTKLVKPSIQTVRIIVRAMVREFHDQVVSGDYDLDISPDKHKRKIYTWARDHFAPFRLERDGVLEELHNYWEEAVRERGAGKEKESIMPLWNNQDASSQSTTIDNGDDSRGSRGIINPWGVDKVGEFTPRRRWRRWRQMWW</sequence>
<reference evidence="2 3" key="1">
    <citation type="submission" date="2017-10" db="EMBL/GenBank/DDBJ databases">
        <title>Comparative genomics in systemic dimorphic fungi from Ajellomycetaceae.</title>
        <authorList>
            <person name="Munoz J.F."/>
            <person name="Mcewen J.G."/>
            <person name="Clay O.K."/>
            <person name="Cuomo C.A."/>
        </authorList>
    </citation>
    <scope>NUCLEOTIDE SEQUENCE [LARGE SCALE GENOMIC DNA]</scope>
    <source>
        <strain evidence="2 3">UAMH5409</strain>
    </source>
</reference>
<accession>A0A2B7WXB7</accession>
<feature type="region of interest" description="Disordered" evidence="1">
    <location>
        <begin position="634"/>
        <end position="664"/>
    </location>
</feature>
<organism evidence="2 3">
    <name type="scientific">Helicocarpus griseus UAMH5409</name>
    <dbReference type="NCBI Taxonomy" id="1447875"/>
    <lineage>
        <taxon>Eukaryota</taxon>
        <taxon>Fungi</taxon>
        <taxon>Dikarya</taxon>
        <taxon>Ascomycota</taxon>
        <taxon>Pezizomycotina</taxon>
        <taxon>Eurotiomycetes</taxon>
        <taxon>Eurotiomycetidae</taxon>
        <taxon>Onygenales</taxon>
        <taxon>Ajellomycetaceae</taxon>
        <taxon>Helicocarpus</taxon>
    </lineage>
</organism>
<proteinExistence type="predicted"/>
<dbReference type="AlphaFoldDB" id="A0A2B7WXB7"/>
<keyword evidence="3" id="KW-1185">Reference proteome</keyword>
<feature type="compositionally biased region" description="Polar residues" evidence="1">
    <location>
        <begin position="1037"/>
        <end position="1048"/>
    </location>
</feature>
<evidence type="ECO:0000256" key="1">
    <source>
        <dbReference type="SAM" id="MobiDB-lite"/>
    </source>
</evidence>
<name>A0A2B7WXB7_9EURO</name>
<comment type="caution">
    <text evidence="2">The sequence shown here is derived from an EMBL/GenBank/DDBJ whole genome shotgun (WGS) entry which is preliminary data.</text>
</comment>
<dbReference type="OrthoDB" id="5341924at2759"/>
<protein>
    <submittedName>
        <fullName evidence="2">Uncharacterized protein</fullName>
    </submittedName>
</protein>
<feature type="region of interest" description="Disordered" evidence="1">
    <location>
        <begin position="1037"/>
        <end position="1059"/>
    </location>
</feature>
<dbReference type="EMBL" id="PDNB01000174">
    <property type="protein sequence ID" value="PGH01229.1"/>
    <property type="molecule type" value="Genomic_DNA"/>
</dbReference>
<evidence type="ECO:0000313" key="3">
    <source>
        <dbReference type="Proteomes" id="UP000223968"/>
    </source>
</evidence>
<gene>
    <name evidence="2" type="ORF">AJ79_07961</name>
</gene>
<feature type="compositionally biased region" description="Polar residues" evidence="1">
    <location>
        <begin position="646"/>
        <end position="664"/>
    </location>
</feature>
<dbReference type="Proteomes" id="UP000223968">
    <property type="component" value="Unassembled WGS sequence"/>
</dbReference>
<dbReference type="STRING" id="1447875.A0A2B7WXB7"/>